<dbReference type="Gene3D" id="3.40.980.10">
    <property type="entry name" value="MoaB/Mog-like domain"/>
    <property type="match status" value="2"/>
</dbReference>
<sequence>MTTITVGIITISDTASIDANADRSGPTIREIIQQNGCECKRSAIVPDVGETIKETVESWCAEQSVDWIITTGGTGFGVRDRTPEAISPLIEREAPGLVHLLLSTSLKHTPLAALSRPVAGTIKNTLIVTLPGSVKAVKENLEALFTNGLIGHAIDLVKGGSGKQVHAAMGSSHTHSHPDGASHGKGHSGHHHHRHHHHHHGQDHGHYIPQPRTTLSHDPALPASARHRVSPYPLISLEKALQIILVEVESLKTVSHLVNPTLKGHVLAEDVYAPQNVPSSQTTSVDGYALRSTDPPGVYKVLTAQSHIRSDVIPEGSIYRINTGGPLPAGADTVIMVEDTQLVSTLKDANGEDLEEKEVQTLAQIPPGENCREPGSDVQKGDLVLQKGDMLTSLGGEIGTLVFVGRKEVQVFRKPIIAILSTGNEIVDLQSPQPYSGDDWGGIWDTNRPSLQAALEGMGYSVVDLGVVPDDIGEHVTAIKKGLESADILLTTGGTSMGASDLLKPVIERHFNGTIHFGRVTMKPGKPTTFASIPTTDADHGKKFMFALPGNPASALVTFHVFVVPALRKLGGWPNEQCQLPRVRVKVQNSMRLDPRTEFHRVIVSSGVSGLQATSTGGQRSSRVASLSGANGLVVLPILKEGGPNVLEAGEYADAVIIGEIQM</sequence>
<dbReference type="FunFam" id="3.40.980.10:FF:000001">
    <property type="entry name" value="Molybdopterin molybdenumtransferase"/>
    <property type="match status" value="1"/>
</dbReference>
<comment type="function">
    <text evidence="5">Catalyzes two steps in the biosynthesis of the molybdenum cofactor. In the first step, molybdopterin is adenylated. Subsequently, molybdate is inserted into adenylated molybdopterin and AMP is released.</text>
</comment>
<keyword evidence="4 5" id="KW-0501">Molybdenum cofactor biosynthesis</keyword>
<dbReference type="UniPathway" id="UPA00344"/>
<dbReference type="CDD" id="cd00886">
    <property type="entry name" value="MogA_MoaB"/>
    <property type="match status" value="1"/>
</dbReference>
<dbReference type="Proteomes" id="UP000008064">
    <property type="component" value="Unassembled WGS sequence"/>
</dbReference>
<name>F8NPW2_SERL9</name>
<dbReference type="GO" id="GO:0061599">
    <property type="term" value="F:molybdopterin molybdotransferase activity"/>
    <property type="evidence" value="ECO:0007669"/>
    <property type="project" value="UniProtKB-UniRule"/>
</dbReference>
<dbReference type="InterPro" id="IPR008284">
    <property type="entry name" value="MoCF_biosynth_CS"/>
</dbReference>
<dbReference type="RefSeq" id="XP_007315841.1">
    <property type="nucleotide sequence ID" value="XM_007315779.1"/>
</dbReference>
<dbReference type="OrthoDB" id="4349954at2759"/>
<feature type="domain" description="MoaB/Mog" evidence="7">
    <location>
        <begin position="7"/>
        <end position="152"/>
    </location>
</feature>
<dbReference type="GO" id="GO:0005524">
    <property type="term" value="F:ATP binding"/>
    <property type="evidence" value="ECO:0007669"/>
    <property type="project" value="UniProtKB-UniRule"/>
</dbReference>
<comment type="similarity">
    <text evidence="3">In the C-terminal section; belongs to the MoeA family.</text>
</comment>
<comment type="pathway">
    <text evidence="1 5">Cofactor biosynthesis; molybdopterin biosynthesis.</text>
</comment>
<dbReference type="PANTHER" id="PTHR10192">
    <property type="entry name" value="MOLYBDOPTERIN BIOSYNTHESIS PROTEIN"/>
    <property type="match status" value="1"/>
</dbReference>
<dbReference type="InterPro" id="IPR005110">
    <property type="entry name" value="MoeA_linker/N"/>
</dbReference>
<dbReference type="GO" id="GO:0061598">
    <property type="term" value="F:molybdopterin adenylyltransferase activity"/>
    <property type="evidence" value="ECO:0007669"/>
    <property type="project" value="UniProtKB-UniRule"/>
</dbReference>
<dbReference type="GeneID" id="18809764"/>
<comment type="similarity">
    <text evidence="2">In the N-terminal section; belongs to the MoaB/Mog family.</text>
</comment>
<evidence type="ECO:0000259" key="7">
    <source>
        <dbReference type="SMART" id="SM00852"/>
    </source>
</evidence>
<dbReference type="GO" id="GO:0005829">
    <property type="term" value="C:cytosol"/>
    <property type="evidence" value="ECO:0007669"/>
    <property type="project" value="TreeGrafter"/>
</dbReference>
<comment type="similarity">
    <text evidence="5">Belongs to the MoeA family.</text>
</comment>
<evidence type="ECO:0000256" key="3">
    <source>
        <dbReference type="ARBA" id="ARBA00008339"/>
    </source>
</evidence>
<feature type="compositionally biased region" description="Basic residues" evidence="6">
    <location>
        <begin position="184"/>
        <end position="201"/>
    </location>
</feature>
<dbReference type="SUPFAM" id="SSF53218">
    <property type="entry name" value="Molybdenum cofactor biosynthesis proteins"/>
    <property type="match status" value="2"/>
</dbReference>
<keyword evidence="5" id="KW-0479">Metal-binding</keyword>
<keyword evidence="5" id="KW-0808">Transferase</keyword>
<dbReference type="InterPro" id="IPR001453">
    <property type="entry name" value="MoaB/Mog_dom"/>
</dbReference>
<evidence type="ECO:0000256" key="4">
    <source>
        <dbReference type="ARBA" id="ARBA00023150"/>
    </source>
</evidence>
<protein>
    <recommendedName>
        <fullName evidence="7">MoaB/Mog domain-containing protein</fullName>
    </recommendedName>
</protein>
<evidence type="ECO:0000313" key="9">
    <source>
        <dbReference type="Proteomes" id="UP000008064"/>
    </source>
</evidence>
<dbReference type="HOGENOM" id="CLU_010186_2_2_1"/>
<accession>F8NPW2</accession>
<dbReference type="GO" id="GO:0046872">
    <property type="term" value="F:metal ion binding"/>
    <property type="evidence" value="ECO:0007669"/>
    <property type="project" value="UniProtKB-UniRule"/>
</dbReference>
<dbReference type="InterPro" id="IPR036688">
    <property type="entry name" value="MoeA_C_domain_IV_sf"/>
</dbReference>
<dbReference type="KEGG" id="sla:SERLADRAFT_360359"/>
<reference evidence="9" key="1">
    <citation type="journal article" date="2011" name="Science">
        <title>The plant cell wall-decomposing machinery underlies the functional diversity of forest fungi.</title>
        <authorList>
            <person name="Eastwood D.C."/>
            <person name="Floudas D."/>
            <person name="Binder M."/>
            <person name="Majcherczyk A."/>
            <person name="Schneider P."/>
            <person name="Aerts A."/>
            <person name="Asiegbu F.O."/>
            <person name="Baker S.E."/>
            <person name="Barry K."/>
            <person name="Bendiksby M."/>
            <person name="Blumentritt M."/>
            <person name="Coutinho P.M."/>
            <person name="Cullen D."/>
            <person name="de Vries R.P."/>
            <person name="Gathman A."/>
            <person name="Goodell B."/>
            <person name="Henrissat B."/>
            <person name="Ihrmark K."/>
            <person name="Kauserud H."/>
            <person name="Kohler A."/>
            <person name="LaButti K."/>
            <person name="Lapidus A."/>
            <person name="Lavin J.L."/>
            <person name="Lee Y.-H."/>
            <person name="Lindquist E."/>
            <person name="Lilly W."/>
            <person name="Lucas S."/>
            <person name="Morin E."/>
            <person name="Murat C."/>
            <person name="Oguiza J.A."/>
            <person name="Park J."/>
            <person name="Pisabarro A.G."/>
            <person name="Riley R."/>
            <person name="Rosling A."/>
            <person name="Salamov A."/>
            <person name="Schmidt O."/>
            <person name="Schmutz J."/>
            <person name="Skrede I."/>
            <person name="Stenlid J."/>
            <person name="Wiebenga A."/>
            <person name="Xie X."/>
            <person name="Kuees U."/>
            <person name="Hibbett D.S."/>
            <person name="Hoffmeister D."/>
            <person name="Hoegberg N."/>
            <person name="Martin F."/>
            <person name="Grigoriev I.V."/>
            <person name="Watkinson S.C."/>
        </authorList>
    </citation>
    <scope>NUCLEOTIDE SEQUENCE [LARGE SCALE GENOMIC DNA]</scope>
    <source>
        <strain evidence="9">S7.9</strain>
    </source>
</reference>
<keyword evidence="5" id="KW-0500">Molybdenum</keyword>
<dbReference type="Pfam" id="PF03453">
    <property type="entry name" value="MoeA_N"/>
    <property type="match status" value="1"/>
</dbReference>
<dbReference type="SMART" id="SM00852">
    <property type="entry name" value="MoCF_biosynth"/>
    <property type="match status" value="2"/>
</dbReference>
<feature type="region of interest" description="Disordered" evidence="6">
    <location>
        <begin position="164"/>
        <end position="219"/>
    </location>
</feature>
<dbReference type="Pfam" id="PF00994">
    <property type="entry name" value="MoCF_biosynth"/>
    <property type="match status" value="2"/>
</dbReference>
<comment type="catalytic activity">
    <reaction evidence="5">
        <text>molybdopterin + ATP + H(+) = adenylyl-molybdopterin + diphosphate</text>
        <dbReference type="Rhea" id="RHEA:31331"/>
        <dbReference type="ChEBI" id="CHEBI:15378"/>
        <dbReference type="ChEBI" id="CHEBI:30616"/>
        <dbReference type="ChEBI" id="CHEBI:33019"/>
        <dbReference type="ChEBI" id="CHEBI:58698"/>
        <dbReference type="ChEBI" id="CHEBI:62727"/>
    </reaction>
</comment>
<evidence type="ECO:0000256" key="2">
    <source>
        <dbReference type="ARBA" id="ARBA00007589"/>
    </source>
</evidence>
<comment type="catalytic activity">
    <reaction evidence="5">
        <text>adenylyl-molybdopterin + molybdate = Mo-molybdopterin + AMP + H(+)</text>
        <dbReference type="Rhea" id="RHEA:35047"/>
        <dbReference type="ChEBI" id="CHEBI:15378"/>
        <dbReference type="ChEBI" id="CHEBI:36264"/>
        <dbReference type="ChEBI" id="CHEBI:62727"/>
        <dbReference type="ChEBI" id="CHEBI:71302"/>
        <dbReference type="ChEBI" id="CHEBI:456215"/>
    </reaction>
</comment>
<dbReference type="InterPro" id="IPR038987">
    <property type="entry name" value="MoeA-like"/>
</dbReference>
<keyword evidence="5" id="KW-0460">Magnesium</keyword>
<evidence type="ECO:0000256" key="6">
    <source>
        <dbReference type="SAM" id="MobiDB-lite"/>
    </source>
</evidence>
<feature type="domain" description="MoaB/Mog" evidence="7">
    <location>
        <begin position="418"/>
        <end position="569"/>
    </location>
</feature>
<dbReference type="Gene3D" id="2.40.340.10">
    <property type="entry name" value="MoeA, C-terminal, domain IV"/>
    <property type="match status" value="1"/>
</dbReference>
<dbReference type="InterPro" id="IPR036135">
    <property type="entry name" value="MoeA_linker/N_sf"/>
</dbReference>
<gene>
    <name evidence="8" type="ORF">SERLADRAFT_360359</name>
</gene>
<dbReference type="NCBIfam" id="TIGR00177">
    <property type="entry name" value="molyb_syn"/>
    <property type="match status" value="2"/>
</dbReference>
<dbReference type="CDD" id="cd00887">
    <property type="entry name" value="MoeA"/>
    <property type="match status" value="1"/>
</dbReference>
<dbReference type="EMBL" id="GL945431">
    <property type="protein sequence ID" value="EGO27750.1"/>
    <property type="molecule type" value="Genomic_DNA"/>
</dbReference>
<dbReference type="Gene3D" id="3.90.105.10">
    <property type="entry name" value="Molybdopterin biosynthesis moea protein, domain 2"/>
    <property type="match status" value="1"/>
</dbReference>
<evidence type="ECO:0000256" key="1">
    <source>
        <dbReference type="ARBA" id="ARBA00005046"/>
    </source>
</evidence>
<dbReference type="SUPFAM" id="SSF63867">
    <property type="entry name" value="MoeA C-terminal domain-like"/>
    <property type="match status" value="1"/>
</dbReference>
<dbReference type="PROSITE" id="PS01079">
    <property type="entry name" value="MOCF_BIOSYNTHESIS_2"/>
    <property type="match status" value="1"/>
</dbReference>
<dbReference type="PANTHER" id="PTHR10192:SF5">
    <property type="entry name" value="GEPHYRIN"/>
    <property type="match status" value="1"/>
</dbReference>
<dbReference type="AlphaFoldDB" id="F8NPW2"/>
<dbReference type="SUPFAM" id="SSF63882">
    <property type="entry name" value="MoeA N-terminal region -like"/>
    <property type="match status" value="1"/>
</dbReference>
<dbReference type="InterPro" id="IPR005111">
    <property type="entry name" value="MoeA_C_domain_IV"/>
</dbReference>
<evidence type="ECO:0000313" key="8">
    <source>
        <dbReference type="EMBL" id="EGO27750.1"/>
    </source>
</evidence>
<evidence type="ECO:0000256" key="5">
    <source>
        <dbReference type="RuleBase" id="RU365090"/>
    </source>
</evidence>
<dbReference type="Pfam" id="PF03454">
    <property type="entry name" value="MoeA_C"/>
    <property type="match status" value="1"/>
</dbReference>
<comment type="cofactor">
    <cofactor evidence="5">
        <name>Mg(2+)</name>
        <dbReference type="ChEBI" id="CHEBI:18420"/>
    </cofactor>
</comment>
<proteinExistence type="inferred from homology"/>
<organism evidence="9">
    <name type="scientific">Serpula lacrymans var. lacrymans (strain S7.9)</name>
    <name type="common">Dry rot fungus</name>
    <dbReference type="NCBI Taxonomy" id="578457"/>
    <lineage>
        <taxon>Eukaryota</taxon>
        <taxon>Fungi</taxon>
        <taxon>Dikarya</taxon>
        <taxon>Basidiomycota</taxon>
        <taxon>Agaricomycotina</taxon>
        <taxon>Agaricomycetes</taxon>
        <taxon>Agaricomycetidae</taxon>
        <taxon>Boletales</taxon>
        <taxon>Coniophorineae</taxon>
        <taxon>Serpulaceae</taxon>
        <taxon>Serpula</taxon>
    </lineage>
</organism>
<dbReference type="InterPro" id="IPR036425">
    <property type="entry name" value="MoaB/Mog-like_dom_sf"/>
</dbReference>
<dbReference type="GO" id="GO:0006777">
    <property type="term" value="P:Mo-molybdopterin cofactor biosynthetic process"/>
    <property type="evidence" value="ECO:0007669"/>
    <property type="project" value="UniProtKB-UniRule"/>
</dbReference>
<dbReference type="Gene3D" id="2.170.190.11">
    <property type="entry name" value="Molybdopterin biosynthesis moea protein, domain 3"/>
    <property type="match status" value="1"/>
</dbReference>